<dbReference type="AlphaFoldDB" id="A0AAV4P6I1"/>
<gene>
    <name evidence="2" type="ORF">CEXT_755301</name>
</gene>
<organism evidence="2 3">
    <name type="scientific">Caerostris extrusa</name>
    <name type="common">Bark spider</name>
    <name type="synonym">Caerostris bankana</name>
    <dbReference type="NCBI Taxonomy" id="172846"/>
    <lineage>
        <taxon>Eukaryota</taxon>
        <taxon>Metazoa</taxon>
        <taxon>Ecdysozoa</taxon>
        <taxon>Arthropoda</taxon>
        <taxon>Chelicerata</taxon>
        <taxon>Arachnida</taxon>
        <taxon>Araneae</taxon>
        <taxon>Araneomorphae</taxon>
        <taxon>Entelegynae</taxon>
        <taxon>Araneoidea</taxon>
        <taxon>Araneidae</taxon>
        <taxon>Caerostris</taxon>
    </lineage>
</organism>
<dbReference type="Proteomes" id="UP001054945">
    <property type="component" value="Unassembled WGS sequence"/>
</dbReference>
<evidence type="ECO:0000313" key="2">
    <source>
        <dbReference type="EMBL" id="GIX91529.1"/>
    </source>
</evidence>
<protein>
    <submittedName>
        <fullName evidence="2">Uncharacterized protein</fullName>
    </submittedName>
</protein>
<evidence type="ECO:0000313" key="3">
    <source>
        <dbReference type="Proteomes" id="UP001054945"/>
    </source>
</evidence>
<proteinExistence type="predicted"/>
<name>A0AAV4P6I1_CAEEX</name>
<feature type="region of interest" description="Disordered" evidence="1">
    <location>
        <begin position="1"/>
        <end position="28"/>
    </location>
</feature>
<comment type="caution">
    <text evidence="2">The sequence shown here is derived from an EMBL/GenBank/DDBJ whole genome shotgun (WGS) entry which is preliminary data.</text>
</comment>
<accession>A0AAV4P6I1</accession>
<sequence length="109" mass="12294">MRLGETPTDESQMKKEQNGIVRGEKTGEEEEWGWWGFPIRKGSGAVLYVRRCEKLRLISAEKRIFLDAGGARRDAAAAAERGGEPAAERGLYREIRSHDRIAWGSVFVM</sequence>
<reference evidence="2 3" key="1">
    <citation type="submission" date="2021-06" db="EMBL/GenBank/DDBJ databases">
        <title>Caerostris extrusa draft genome.</title>
        <authorList>
            <person name="Kono N."/>
            <person name="Arakawa K."/>
        </authorList>
    </citation>
    <scope>NUCLEOTIDE SEQUENCE [LARGE SCALE GENOMIC DNA]</scope>
</reference>
<keyword evidence="3" id="KW-1185">Reference proteome</keyword>
<evidence type="ECO:0000256" key="1">
    <source>
        <dbReference type="SAM" id="MobiDB-lite"/>
    </source>
</evidence>
<feature type="compositionally biased region" description="Basic and acidic residues" evidence="1">
    <location>
        <begin position="11"/>
        <end position="26"/>
    </location>
</feature>
<dbReference type="EMBL" id="BPLR01021588">
    <property type="protein sequence ID" value="GIX91529.1"/>
    <property type="molecule type" value="Genomic_DNA"/>
</dbReference>